<proteinExistence type="predicted"/>
<dbReference type="EMBL" id="HBIZ01044344">
    <property type="protein sequence ID" value="CAE0775739.1"/>
    <property type="molecule type" value="Transcribed_RNA"/>
</dbReference>
<feature type="transmembrane region" description="Helical" evidence="1">
    <location>
        <begin position="38"/>
        <end position="61"/>
    </location>
</feature>
<reference evidence="3" key="1">
    <citation type="submission" date="2021-01" db="EMBL/GenBank/DDBJ databases">
        <authorList>
            <person name="Corre E."/>
            <person name="Pelletier E."/>
            <person name="Niang G."/>
            <person name="Scheremetjew M."/>
            <person name="Finn R."/>
            <person name="Kale V."/>
            <person name="Holt S."/>
            <person name="Cochrane G."/>
            <person name="Meng A."/>
            <person name="Brown T."/>
            <person name="Cohen L."/>
        </authorList>
    </citation>
    <scope>NUCLEOTIDE SEQUENCE</scope>
    <source>
        <strain evidence="3">CCMP645</strain>
    </source>
</reference>
<feature type="transmembrane region" description="Helical" evidence="1">
    <location>
        <begin position="67"/>
        <end position="90"/>
    </location>
</feature>
<name>A0A6T0ADN1_CHRCT</name>
<organism evidence="3">
    <name type="scientific">Chrysotila carterae</name>
    <name type="common">Marine alga</name>
    <name type="synonym">Syracosphaera carterae</name>
    <dbReference type="NCBI Taxonomy" id="13221"/>
    <lineage>
        <taxon>Eukaryota</taxon>
        <taxon>Haptista</taxon>
        <taxon>Haptophyta</taxon>
        <taxon>Prymnesiophyceae</taxon>
        <taxon>Isochrysidales</taxon>
        <taxon>Isochrysidaceae</taxon>
        <taxon>Chrysotila</taxon>
    </lineage>
</organism>
<evidence type="ECO:0000313" key="4">
    <source>
        <dbReference type="EMBL" id="CAE0775739.1"/>
    </source>
</evidence>
<evidence type="ECO:0000313" key="3">
    <source>
        <dbReference type="EMBL" id="CAE0775738.1"/>
    </source>
</evidence>
<accession>A0A6T0ADN1</accession>
<keyword evidence="1" id="KW-0472">Membrane</keyword>
<sequence length="327" mass="35481">MAPSEQSGYMKMLSGASGEPPPTLAKILEASKPLVRPLLALFDILAPIIAQGFEFGYAMYVKLPVDLFTALMGAGLCFCGGAYCASIAAVEAFRQCGWETTKAAILDVYAEFQRVKAAHDADEKKDADGDGVADVKRLTSSQLLQRKAALVAISIKDPEKLATALGGIWSAWLGVQGILRFEFAKTITLAISMADMVTPGVMRVGVPTLAHVVPPKYHHWVPTLLRSAVKALALSIAWKLQVVNSAAQSALRGGLMCTRALLRYACAHGYFSRKAEDTYLDEGAGYALAAIGFYCQLIWGFGMPFPLNLIMFPFTIIEWYIRWSITS</sequence>
<protein>
    <submittedName>
        <fullName evidence="3">Uncharacterized protein</fullName>
    </submittedName>
</protein>
<gene>
    <name evidence="2" type="ORF">PCAR00345_LOCUS28372</name>
    <name evidence="3" type="ORF">PCAR00345_LOCUS28373</name>
    <name evidence="4" type="ORF">PCAR00345_LOCUS28374</name>
</gene>
<feature type="transmembrane region" description="Helical" evidence="1">
    <location>
        <begin position="283"/>
        <end position="299"/>
    </location>
</feature>
<keyword evidence="1" id="KW-0812">Transmembrane</keyword>
<keyword evidence="1" id="KW-1133">Transmembrane helix</keyword>
<evidence type="ECO:0000256" key="1">
    <source>
        <dbReference type="SAM" id="Phobius"/>
    </source>
</evidence>
<dbReference type="EMBL" id="HBIZ01044343">
    <property type="protein sequence ID" value="CAE0775738.1"/>
    <property type="molecule type" value="Transcribed_RNA"/>
</dbReference>
<dbReference type="EMBL" id="HBIZ01044342">
    <property type="protein sequence ID" value="CAE0775737.1"/>
    <property type="molecule type" value="Transcribed_RNA"/>
</dbReference>
<dbReference type="AlphaFoldDB" id="A0A6T0ADN1"/>
<evidence type="ECO:0000313" key="2">
    <source>
        <dbReference type="EMBL" id="CAE0775737.1"/>
    </source>
</evidence>